<name>A0A4Q8B7S5_9ACTN</name>
<dbReference type="Proteomes" id="UP000294114">
    <property type="component" value="Unassembled WGS sequence"/>
</dbReference>
<feature type="compositionally biased region" description="Low complexity" evidence="1">
    <location>
        <begin position="116"/>
        <end position="136"/>
    </location>
</feature>
<sequence length="151" mass="14694">MVLLVAFAPPLWAATLRTLRGLTRPAVTALVLVVGLGGPAAAPASAEAVRPTAEPGRIAAFQVPPAPITDSAAAGSATAGRSAGSTVEWVAAPSGASAVERVTGTPSERPAGAVSARPARCAPAPSPASAAGPARADPGRDAVGRRGPPRD</sequence>
<feature type="region of interest" description="Disordered" evidence="1">
    <location>
        <begin position="94"/>
        <end position="151"/>
    </location>
</feature>
<gene>
    <name evidence="2" type="ORF">EV384_1364</name>
</gene>
<evidence type="ECO:0000313" key="3">
    <source>
        <dbReference type="Proteomes" id="UP000294114"/>
    </source>
</evidence>
<accession>A0A4Q8B7S5</accession>
<evidence type="ECO:0000313" key="2">
    <source>
        <dbReference type="EMBL" id="RZU72973.1"/>
    </source>
</evidence>
<comment type="caution">
    <text evidence="2">The sequence shown here is derived from an EMBL/GenBank/DDBJ whole genome shotgun (WGS) entry which is preliminary data.</text>
</comment>
<evidence type="ECO:0000256" key="1">
    <source>
        <dbReference type="SAM" id="MobiDB-lite"/>
    </source>
</evidence>
<reference evidence="2 3" key="1">
    <citation type="submission" date="2019-02" db="EMBL/GenBank/DDBJ databases">
        <title>Sequencing the genomes of 1000 actinobacteria strains.</title>
        <authorList>
            <person name="Klenk H.-P."/>
        </authorList>
    </citation>
    <scope>NUCLEOTIDE SEQUENCE [LARGE SCALE GENOMIC DNA]</scope>
    <source>
        <strain evidence="2 3">DSM 45612</strain>
    </source>
</reference>
<keyword evidence="3" id="KW-1185">Reference proteome</keyword>
<protein>
    <submittedName>
        <fullName evidence="2">Uncharacterized protein</fullName>
    </submittedName>
</protein>
<organism evidence="2 3">
    <name type="scientific">Micromonospora kangleipakensis</name>
    <dbReference type="NCBI Taxonomy" id="1077942"/>
    <lineage>
        <taxon>Bacteria</taxon>
        <taxon>Bacillati</taxon>
        <taxon>Actinomycetota</taxon>
        <taxon>Actinomycetes</taxon>
        <taxon>Micromonosporales</taxon>
        <taxon>Micromonosporaceae</taxon>
        <taxon>Micromonospora</taxon>
    </lineage>
</organism>
<feature type="compositionally biased region" description="Basic and acidic residues" evidence="1">
    <location>
        <begin position="137"/>
        <end position="151"/>
    </location>
</feature>
<proteinExistence type="predicted"/>
<dbReference type="AlphaFoldDB" id="A0A4Q8B7S5"/>
<dbReference type="EMBL" id="SHLD01000001">
    <property type="protein sequence ID" value="RZU72973.1"/>
    <property type="molecule type" value="Genomic_DNA"/>
</dbReference>